<dbReference type="OrthoDB" id="10467850at2759"/>
<evidence type="ECO:0000313" key="2">
    <source>
        <dbReference type="EMBL" id="CCX10950.1"/>
    </source>
</evidence>
<reference evidence="2 3" key="1">
    <citation type="journal article" date="2013" name="PLoS Genet.">
        <title>The genome and development-dependent transcriptomes of Pyronema confluens: a window into fungal evolution.</title>
        <authorList>
            <person name="Traeger S."/>
            <person name="Altegoer F."/>
            <person name="Freitag M."/>
            <person name="Gabaldon T."/>
            <person name="Kempken F."/>
            <person name="Kumar A."/>
            <person name="Marcet-Houben M."/>
            <person name="Poggeler S."/>
            <person name="Stajich J.E."/>
            <person name="Nowrousian M."/>
        </authorList>
    </citation>
    <scope>NUCLEOTIDE SEQUENCE [LARGE SCALE GENOMIC DNA]</scope>
    <source>
        <strain evidence="3">CBS 100304</strain>
        <tissue evidence="2">Vegetative mycelium</tissue>
    </source>
</reference>
<dbReference type="AlphaFoldDB" id="U4L509"/>
<proteinExistence type="predicted"/>
<evidence type="ECO:0000313" key="3">
    <source>
        <dbReference type="Proteomes" id="UP000018144"/>
    </source>
</evidence>
<protein>
    <submittedName>
        <fullName evidence="2">Uncharacterized protein</fullName>
    </submittedName>
</protein>
<accession>U4L509</accession>
<name>U4L509_PYROM</name>
<dbReference type="EMBL" id="HF935578">
    <property type="protein sequence ID" value="CCX10950.1"/>
    <property type="molecule type" value="Genomic_DNA"/>
</dbReference>
<feature type="compositionally biased region" description="Acidic residues" evidence="1">
    <location>
        <begin position="142"/>
        <end position="152"/>
    </location>
</feature>
<dbReference type="Proteomes" id="UP000018144">
    <property type="component" value="Unassembled WGS sequence"/>
</dbReference>
<organism evidence="2 3">
    <name type="scientific">Pyronema omphalodes (strain CBS 100304)</name>
    <name type="common">Pyronema confluens</name>
    <dbReference type="NCBI Taxonomy" id="1076935"/>
    <lineage>
        <taxon>Eukaryota</taxon>
        <taxon>Fungi</taxon>
        <taxon>Dikarya</taxon>
        <taxon>Ascomycota</taxon>
        <taxon>Pezizomycotina</taxon>
        <taxon>Pezizomycetes</taxon>
        <taxon>Pezizales</taxon>
        <taxon>Pyronemataceae</taxon>
        <taxon>Pyronema</taxon>
    </lineage>
</organism>
<keyword evidence="3" id="KW-1185">Reference proteome</keyword>
<feature type="compositionally biased region" description="Basic and acidic residues" evidence="1">
    <location>
        <begin position="129"/>
        <end position="141"/>
    </location>
</feature>
<sequence>MPVLPRALVFLGALITLTTTTYLIRPIRPWETPFPSQHVPPPRPRGESAKTNIPLPFRKRRELILNGNEDVKRFLKRVDVLWWLELHFGPWRPVNHRDPRVNLRVMDISAVMETSQPWWMNRRERRRREKEEAAEEKRVNDPTEEMGDVEKA</sequence>
<gene>
    <name evidence="2" type="ORF">PCON_10544</name>
</gene>
<evidence type="ECO:0000256" key="1">
    <source>
        <dbReference type="SAM" id="MobiDB-lite"/>
    </source>
</evidence>
<feature type="region of interest" description="Disordered" evidence="1">
    <location>
        <begin position="122"/>
        <end position="152"/>
    </location>
</feature>